<sequence length="87" mass="9221">TLLDWAVRQEDPREALVSRIENVCATIAKARTYVKTGKGVTLRQSQGFGAESFSAICASIVGDRASSASLKGKAGKVGRALIKARRA</sequence>
<proteinExistence type="predicted"/>
<feature type="non-terminal residue" evidence="1">
    <location>
        <position position="1"/>
    </location>
</feature>
<gene>
    <name evidence="1" type="ORF">S01H1_10586</name>
</gene>
<organism evidence="1">
    <name type="scientific">marine sediment metagenome</name>
    <dbReference type="NCBI Taxonomy" id="412755"/>
    <lineage>
        <taxon>unclassified sequences</taxon>
        <taxon>metagenomes</taxon>
        <taxon>ecological metagenomes</taxon>
    </lineage>
</organism>
<accession>X0SA71</accession>
<dbReference type="EMBL" id="BARS01005402">
    <property type="protein sequence ID" value="GAF72832.1"/>
    <property type="molecule type" value="Genomic_DNA"/>
</dbReference>
<dbReference type="AlphaFoldDB" id="X0SA71"/>
<name>X0SA71_9ZZZZ</name>
<protein>
    <submittedName>
        <fullName evidence="1">Uncharacterized protein</fullName>
    </submittedName>
</protein>
<evidence type="ECO:0000313" key="1">
    <source>
        <dbReference type="EMBL" id="GAF72832.1"/>
    </source>
</evidence>
<reference evidence="1" key="1">
    <citation type="journal article" date="2014" name="Front. Microbiol.">
        <title>High frequency of phylogenetically diverse reductive dehalogenase-homologous genes in deep subseafloor sedimentary metagenomes.</title>
        <authorList>
            <person name="Kawai M."/>
            <person name="Futagami T."/>
            <person name="Toyoda A."/>
            <person name="Takaki Y."/>
            <person name="Nishi S."/>
            <person name="Hori S."/>
            <person name="Arai W."/>
            <person name="Tsubouchi T."/>
            <person name="Morono Y."/>
            <person name="Uchiyama I."/>
            <person name="Ito T."/>
            <person name="Fujiyama A."/>
            <person name="Inagaki F."/>
            <person name="Takami H."/>
        </authorList>
    </citation>
    <scope>NUCLEOTIDE SEQUENCE</scope>
    <source>
        <strain evidence="1">Expedition CK06-06</strain>
    </source>
</reference>
<comment type="caution">
    <text evidence="1">The sequence shown here is derived from an EMBL/GenBank/DDBJ whole genome shotgun (WGS) entry which is preliminary data.</text>
</comment>